<evidence type="ECO:0000313" key="2">
    <source>
        <dbReference type="Proteomes" id="UP000799537"/>
    </source>
</evidence>
<dbReference type="GeneID" id="54565035"/>
<proteinExistence type="predicted"/>
<dbReference type="EMBL" id="ML993584">
    <property type="protein sequence ID" value="KAF2171071.1"/>
    <property type="molecule type" value="Genomic_DNA"/>
</dbReference>
<organism evidence="1 2">
    <name type="scientific">Zasmidium cellare ATCC 36951</name>
    <dbReference type="NCBI Taxonomy" id="1080233"/>
    <lineage>
        <taxon>Eukaryota</taxon>
        <taxon>Fungi</taxon>
        <taxon>Dikarya</taxon>
        <taxon>Ascomycota</taxon>
        <taxon>Pezizomycotina</taxon>
        <taxon>Dothideomycetes</taxon>
        <taxon>Dothideomycetidae</taxon>
        <taxon>Mycosphaerellales</taxon>
        <taxon>Mycosphaerellaceae</taxon>
        <taxon>Zasmidium</taxon>
    </lineage>
</organism>
<name>A0A6A6CVD4_ZASCE</name>
<dbReference type="RefSeq" id="XP_033671960.1">
    <property type="nucleotide sequence ID" value="XM_033811763.1"/>
</dbReference>
<gene>
    <name evidence="1" type="ORF">M409DRAFT_51296</name>
</gene>
<dbReference type="AlphaFoldDB" id="A0A6A6CVD4"/>
<keyword evidence="2" id="KW-1185">Reference proteome</keyword>
<accession>A0A6A6CVD4</accession>
<protein>
    <submittedName>
        <fullName evidence="1">Uncharacterized protein</fullName>
    </submittedName>
</protein>
<sequence>MAAKPAPAPAANVALDVGMTFDTEQSPLFQRVFNTLSVSPLLIQLREDLTEMAQRAPRQDRTHWKRNASDDDSIVKLYDLSNINSMRLVHVLNWDRFGDRNVFAQEVNAFMRHLRSPMADSHSRIVILNRYQGSLLDFETALHLHIMIVELEVPIDMAAGLLHLCQGYLGPGNTLGAAANLWAQVLPLGHVRFGKSYLPPMNWNISAVDLKMCNFSGRSAHTVNALERHEDDQWFARRQVPPPRFQRTDTRGVVSNALNRWPASNLEAYLAVDEDDSITRVAKGQPTSHWLNAVIRTIAFRYSCRPSNLRTKLSSMEDDEFEAFCDEVATEHQAAKLDLFKIESFLARHRDLDRSNCASALQSLAVTVEYLRADYENICASFERRSTLRSLEMARRSIDESRATIRCKVRVRSAVHQLTVAYSDLARDSILTDQPCFVHLWHERA</sequence>
<dbReference type="Proteomes" id="UP000799537">
    <property type="component" value="Unassembled WGS sequence"/>
</dbReference>
<evidence type="ECO:0000313" key="1">
    <source>
        <dbReference type="EMBL" id="KAF2171071.1"/>
    </source>
</evidence>
<reference evidence="1" key="1">
    <citation type="journal article" date="2020" name="Stud. Mycol.">
        <title>101 Dothideomycetes genomes: a test case for predicting lifestyles and emergence of pathogens.</title>
        <authorList>
            <person name="Haridas S."/>
            <person name="Albert R."/>
            <person name="Binder M."/>
            <person name="Bloem J."/>
            <person name="Labutti K."/>
            <person name="Salamov A."/>
            <person name="Andreopoulos B."/>
            <person name="Baker S."/>
            <person name="Barry K."/>
            <person name="Bills G."/>
            <person name="Bluhm B."/>
            <person name="Cannon C."/>
            <person name="Castanera R."/>
            <person name="Culley D."/>
            <person name="Daum C."/>
            <person name="Ezra D."/>
            <person name="Gonzalez J."/>
            <person name="Henrissat B."/>
            <person name="Kuo A."/>
            <person name="Liang C."/>
            <person name="Lipzen A."/>
            <person name="Lutzoni F."/>
            <person name="Magnuson J."/>
            <person name="Mondo S."/>
            <person name="Nolan M."/>
            <person name="Ohm R."/>
            <person name="Pangilinan J."/>
            <person name="Park H.-J."/>
            <person name="Ramirez L."/>
            <person name="Alfaro M."/>
            <person name="Sun H."/>
            <person name="Tritt A."/>
            <person name="Yoshinaga Y."/>
            <person name="Zwiers L.-H."/>
            <person name="Turgeon B."/>
            <person name="Goodwin S."/>
            <person name="Spatafora J."/>
            <person name="Crous P."/>
            <person name="Grigoriev I."/>
        </authorList>
    </citation>
    <scope>NUCLEOTIDE SEQUENCE</scope>
    <source>
        <strain evidence="1">ATCC 36951</strain>
    </source>
</reference>